<feature type="transmembrane region" description="Helical" evidence="5">
    <location>
        <begin position="208"/>
        <end position="230"/>
    </location>
</feature>
<evidence type="ECO:0000313" key="8">
    <source>
        <dbReference type="Proteomes" id="UP000279908"/>
    </source>
</evidence>
<feature type="transmembrane region" description="Helical" evidence="5">
    <location>
        <begin position="37"/>
        <end position="62"/>
    </location>
</feature>
<dbReference type="GO" id="GO:0006874">
    <property type="term" value="P:intracellular calcium ion homeostasis"/>
    <property type="evidence" value="ECO:0007669"/>
    <property type="project" value="TreeGrafter"/>
</dbReference>
<dbReference type="AlphaFoldDB" id="A0A3S0MQQ3"/>
<dbReference type="RefSeq" id="WP_126384261.1">
    <property type="nucleotide sequence ID" value="NZ_CP041698.1"/>
</dbReference>
<keyword evidence="3 5" id="KW-1133">Transmembrane helix</keyword>
<dbReference type="GO" id="GO:0005262">
    <property type="term" value="F:calcium channel activity"/>
    <property type="evidence" value="ECO:0007669"/>
    <property type="project" value="TreeGrafter"/>
</dbReference>
<feature type="domain" description="Sodium/calcium exchanger membrane region" evidence="6">
    <location>
        <begin position="6"/>
        <end position="143"/>
    </location>
</feature>
<dbReference type="InterPro" id="IPR004837">
    <property type="entry name" value="NaCa_Exmemb"/>
</dbReference>
<dbReference type="InterPro" id="IPR004481">
    <property type="entry name" value="K/Na/Ca-exchanger"/>
</dbReference>
<evidence type="ECO:0000313" key="7">
    <source>
        <dbReference type="EMBL" id="RTY38479.1"/>
    </source>
</evidence>
<dbReference type="Gene3D" id="6.10.280.80">
    <property type="entry name" value="NCX, peripheral helical region"/>
    <property type="match status" value="1"/>
</dbReference>
<evidence type="ECO:0000256" key="3">
    <source>
        <dbReference type="ARBA" id="ARBA00022989"/>
    </source>
</evidence>
<feature type="domain" description="Sodium/calcium exchanger membrane region" evidence="6">
    <location>
        <begin position="173"/>
        <end position="318"/>
    </location>
</feature>
<dbReference type="NCBIfam" id="TIGR00367">
    <property type="entry name" value="calcium/sodium antiporter"/>
    <property type="match status" value="1"/>
</dbReference>
<organism evidence="7 8">
    <name type="scientific">Chlorobium phaeovibrioides</name>
    <dbReference type="NCBI Taxonomy" id="1094"/>
    <lineage>
        <taxon>Bacteria</taxon>
        <taxon>Pseudomonadati</taxon>
        <taxon>Chlorobiota</taxon>
        <taxon>Chlorobiia</taxon>
        <taxon>Chlorobiales</taxon>
        <taxon>Chlorobiaceae</taxon>
        <taxon>Chlorobium/Pelodictyon group</taxon>
        <taxon>Chlorobium</taxon>
    </lineage>
</organism>
<keyword evidence="2 5" id="KW-0812">Transmembrane</keyword>
<evidence type="ECO:0000259" key="6">
    <source>
        <dbReference type="Pfam" id="PF01699"/>
    </source>
</evidence>
<dbReference type="InterPro" id="IPR044880">
    <property type="entry name" value="NCX_ion-bd_dom_sf"/>
</dbReference>
<evidence type="ECO:0000256" key="2">
    <source>
        <dbReference type="ARBA" id="ARBA00022692"/>
    </source>
</evidence>
<evidence type="ECO:0000256" key="4">
    <source>
        <dbReference type="ARBA" id="ARBA00023136"/>
    </source>
</evidence>
<comment type="caution">
    <text evidence="7">The sequence shown here is derived from an EMBL/GenBank/DDBJ whole genome shotgun (WGS) entry which is preliminary data.</text>
</comment>
<sequence length="326" mass="34252">MLLFSVAIICGLFILMWSADKFIDGSAALADHFGMPSLLIGMLVVGFGTSAPEIAVSVLASLEGNPDLALGNAYGSNITNIALVLGLTALISPIVVESGILRKELPLLAAIAAVSALQLYDGELSMIDALVLLTLFCSMLGWTFVVGLRKKRDALSEEIEQELQEHCMPLSKSLLLVGSGLVLLIASSRMLVWGAVGIADILGVSNLVIGLTVVAVGTSLPELVTSIIAARKGQHDIALGNVLGSNMFNLMIVVGIAGVIHPFPVNPEVIDRDIPVMGLLTISLFFFGFGFRGPGTGKINRLEGAILLSVYIAYISYLALTAFQGS</sequence>
<dbReference type="GO" id="GO:0005886">
    <property type="term" value="C:plasma membrane"/>
    <property type="evidence" value="ECO:0007669"/>
    <property type="project" value="TreeGrafter"/>
</dbReference>
<name>A0A3S0MQQ3_CHLPH</name>
<dbReference type="PANTHER" id="PTHR10846:SF8">
    <property type="entry name" value="INNER MEMBRANE PROTEIN YRBG"/>
    <property type="match status" value="1"/>
</dbReference>
<comment type="subcellular location">
    <subcellularLocation>
        <location evidence="1">Membrane</location>
        <topology evidence="1">Multi-pass membrane protein</topology>
    </subcellularLocation>
</comment>
<feature type="transmembrane region" description="Helical" evidence="5">
    <location>
        <begin position="305"/>
        <end position="323"/>
    </location>
</feature>
<dbReference type="Proteomes" id="UP000279908">
    <property type="component" value="Unassembled WGS sequence"/>
</dbReference>
<feature type="transmembrane region" description="Helical" evidence="5">
    <location>
        <begin position="274"/>
        <end position="293"/>
    </location>
</feature>
<dbReference type="EMBL" id="RXYK01000005">
    <property type="protein sequence ID" value="RTY38479.1"/>
    <property type="molecule type" value="Genomic_DNA"/>
</dbReference>
<protein>
    <submittedName>
        <fullName evidence="7">Calcium/sodium antiporter</fullName>
    </submittedName>
</protein>
<feature type="transmembrane region" description="Helical" evidence="5">
    <location>
        <begin position="242"/>
        <end position="262"/>
    </location>
</feature>
<dbReference type="GO" id="GO:0008273">
    <property type="term" value="F:calcium, potassium:sodium antiporter activity"/>
    <property type="evidence" value="ECO:0007669"/>
    <property type="project" value="TreeGrafter"/>
</dbReference>
<accession>A0A3S0MQQ3</accession>
<evidence type="ECO:0000256" key="5">
    <source>
        <dbReference type="SAM" id="Phobius"/>
    </source>
</evidence>
<keyword evidence="4 5" id="KW-0472">Membrane</keyword>
<dbReference type="Pfam" id="PF01699">
    <property type="entry name" value="Na_Ca_ex"/>
    <property type="match status" value="2"/>
</dbReference>
<gene>
    <name evidence="7" type="ORF">EKD02_04685</name>
</gene>
<feature type="transmembrane region" description="Helical" evidence="5">
    <location>
        <begin position="74"/>
        <end position="96"/>
    </location>
</feature>
<feature type="transmembrane region" description="Helical" evidence="5">
    <location>
        <begin position="129"/>
        <end position="148"/>
    </location>
</feature>
<reference evidence="7 8" key="1">
    <citation type="submission" date="2018-12" db="EMBL/GenBank/DDBJ databases">
        <authorList>
            <person name="Lunina O.N."/>
            <person name="Grouzdev D.S."/>
            <person name="Gorlenko V.M."/>
            <person name="Savvichev A.S."/>
        </authorList>
    </citation>
    <scope>NUCLEOTIDE SEQUENCE [LARGE SCALE GENOMIC DNA]</scope>
    <source>
        <strain evidence="7 8">BrKhr-17</strain>
    </source>
</reference>
<dbReference type="Gene3D" id="1.20.1420.30">
    <property type="entry name" value="NCX, central ion-binding region"/>
    <property type="match status" value="1"/>
</dbReference>
<proteinExistence type="predicted"/>
<evidence type="ECO:0000256" key="1">
    <source>
        <dbReference type="ARBA" id="ARBA00004141"/>
    </source>
</evidence>
<dbReference type="PANTHER" id="PTHR10846">
    <property type="entry name" value="SODIUM/POTASSIUM/CALCIUM EXCHANGER"/>
    <property type="match status" value="1"/>
</dbReference>
<feature type="transmembrane region" description="Helical" evidence="5">
    <location>
        <begin position="174"/>
        <end position="196"/>
    </location>
</feature>